<dbReference type="AlphaFoldDB" id="G2XTM7"/>
<evidence type="ECO:0000313" key="2">
    <source>
        <dbReference type="Proteomes" id="UP000008177"/>
    </source>
</evidence>
<organism evidence="1 2">
    <name type="scientific">Botryotinia fuckeliana (strain T4)</name>
    <name type="common">Noble rot fungus</name>
    <name type="synonym">Botrytis cinerea</name>
    <dbReference type="NCBI Taxonomy" id="999810"/>
    <lineage>
        <taxon>Eukaryota</taxon>
        <taxon>Fungi</taxon>
        <taxon>Dikarya</taxon>
        <taxon>Ascomycota</taxon>
        <taxon>Pezizomycotina</taxon>
        <taxon>Leotiomycetes</taxon>
        <taxon>Helotiales</taxon>
        <taxon>Sclerotiniaceae</taxon>
        <taxon>Botrytis</taxon>
    </lineage>
</organism>
<evidence type="ECO:0000313" key="1">
    <source>
        <dbReference type="EMBL" id="CCD33895.1"/>
    </source>
</evidence>
<proteinExistence type="predicted"/>
<dbReference type="EMBL" id="FQ790266">
    <property type="protein sequence ID" value="CCD33895.1"/>
    <property type="molecule type" value="Genomic_DNA"/>
</dbReference>
<name>G2XTM7_BOTF4</name>
<gene>
    <name evidence="1" type="ORF">BofuT4_P062930.1</name>
</gene>
<accession>G2XTM7</accession>
<sequence length="57" mass="6465">MDVKVVKRFASSVVYSAPVFIRRDDGSNGQTPLIYKYSPEYLGVWRNSLEGGKRGNR</sequence>
<dbReference type="Proteomes" id="UP000008177">
    <property type="component" value="Unplaced contigs"/>
</dbReference>
<reference evidence="2" key="1">
    <citation type="journal article" date="2011" name="PLoS Genet.">
        <title>Genomic analysis of the necrotrophic fungal pathogens Sclerotinia sclerotiorum and Botrytis cinerea.</title>
        <authorList>
            <person name="Amselem J."/>
            <person name="Cuomo C.A."/>
            <person name="van Kan J.A."/>
            <person name="Viaud M."/>
            <person name="Benito E.P."/>
            <person name="Couloux A."/>
            <person name="Coutinho P.M."/>
            <person name="de Vries R.P."/>
            <person name="Dyer P.S."/>
            <person name="Fillinger S."/>
            <person name="Fournier E."/>
            <person name="Gout L."/>
            <person name="Hahn M."/>
            <person name="Kohn L."/>
            <person name="Lapalu N."/>
            <person name="Plummer K.M."/>
            <person name="Pradier J.M."/>
            <person name="Quevillon E."/>
            <person name="Sharon A."/>
            <person name="Simon A."/>
            <person name="ten Have A."/>
            <person name="Tudzynski B."/>
            <person name="Tudzynski P."/>
            <person name="Wincker P."/>
            <person name="Andrew M."/>
            <person name="Anthouard V."/>
            <person name="Beever R.E."/>
            <person name="Beffa R."/>
            <person name="Benoit I."/>
            <person name="Bouzid O."/>
            <person name="Brault B."/>
            <person name="Chen Z."/>
            <person name="Choquer M."/>
            <person name="Collemare J."/>
            <person name="Cotton P."/>
            <person name="Danchin E.G."/>
            <person name="Da Silva C."/>
            <person name="Gautier A."/>
            <person name="Giraud C."/>
            <person name="Giraud T."/>
            <person name="Gonzalez C."/>
            <person name="Grossetete S."/>
            <person name="Guldener U."/>
            <person name="Henrissat B."/>
            <person name="Howlett B.J."/>
            <person name="Kodira C."/>
            <person name="Kretschmer M."/>
            <person name="Lappartient A."/>
            <person name="Leroch M."/>
            <person name="Levis C."/>
            <person name="Mauceli E."/>
            <person name="Neuveglise C."/>
            <person name="Oeser B."/>
            <person name="Pearson M."/>
            <person name="Poulain J."/>
            <person name="Poussereau N."/>
            <person name="Quesneville H."/>
            <person name="Rascle C."/>
            <person name="Schumacher J."/>
            <person name="Segurens B."/>
            <person name="Sexton A."/>
            <person name="Silva E."/>
            <person name="Sirven C."/>
            <person name="Soanes D.M."/>
            <person name="Talbot N.J."/>
            <person name="Templeton M."/>
            <person name="Yandava C."/>
            <person name="Yarden O."/>
            <person name="Zeng Q."/>
            <person name="Rollins J.A."/>
            <person name="Lebrun M.H."/>
            <person name="Dickman M."/>
        </authorList>
    </citation>
    <scope>NUCLEOTIDE SEQUENCE [LARGE SCALE GENOMIC DNA]</scope>
    <source>
        <strain evidence="2">T4</strain>
    </source>
</reference>
<protein>
    <submittedName>
        <fullName evidence="1">Uncharacterized protein</fullName>
    </submittedName>
</protein>
<dbReference type="HOGENOM" id="CLU_2996260_0_0_1"/>
<dbReference type="InParanoid" id="G2XTM7"/>